<protein>
    <submittedName>
        <fullName evidence="2">5603_t:CDS:1</fullName>
    </submittedName>
</protein>
<feature type="compositionally biased region" description="Acidic residues" evidence="1">
    <location>
        <begin position="22"/>
        <end position="32"/>
    </location>
</feature>
<gene>
    <name evidence="2" type="ORF">GMARGA_LOCUS34329</name>
</gene>
<evidence type="ECO:0000313" key="3">
    <source>
        <dbReference type="Proteomes" id="UP000789901"/>
    </source>
</evidence>
<feature type="non-terminal residue" evidence="2">
    <location>
        <position position="95"/>
    </location>
</feature>
<organism evidence="2 3">
    <name type="scientific">Gigaspora margarita</name>
    <dbReference type="NCBI Taxonomy" id="4874"/>
    <lineage>
        <taxon>Eukaryota</taxon>
        <taxon>Fungi</taxon>
        <taxon>Fungi incertae sedis</taxon>
        <taxon>Mucoromycota</taxon>
        <taxon>Glomeromycotina</taxon>
        <taxon>Glomeromycetes</taxon>
        <taxon>Diversisporales</taxon>
        <taxon>Gigasporaceae</taxon>
        <taxon>Gigaspora</taxon>
    </lineage>
</organism>
<evidence type="ECO:0000313" key="2">
    <source>
        <dbReference type="EMBL" id="CAG8839177.1"/>
    </source>
</evidence>
<feature type="compositionally biased region" description="Polar residues" evidence="1">
    <location>
        <begin position="8"/>
        <end position="21"/>
    </location>
</feature>
<dbReference type="EMBL" id="CAJVQB010059895">
    <property type="protein sequence ID" value="CAG8839177.1"/>
    <property type="molecule type" value="Genomic_DNA"/>
</dbReference>
<keyword evidence="3" id="KW-1185">Reference proteome</keyword>
<proteinExistence type="predicted"/>
<dbReference type="Proteomes" id="UP000789901">
    <property type="component" value="Unassembled WGS sequence"/>
</dbReference>
<name>A0ABN7WRQ6_GIGMA</name>
<accession>A0ABN7WRQ6</accession>
<feature type="compositionally biased region" description="Polar residues" evidence="1">
    <location>
        <begin position="46"/>
        <end position="56"/>
    </location>
</feature>
<sequence>MHGCCKINNASESNGKVNQIEYSDETSNDENASELNFEMKMDGDDSNNQTSDSGKTTGIEIEAPEDKESIVSGSDVDMLRWFWGINISQGDQDQD</sequence>
<evidence type="ECO:0000256" key="1">
    <source>
        <dbReference type="SAM" id="MobiDB-lite"/>
    </source>
</evidence>
<reference evidence="2 3" key="1">
    <citation type="submission" date="2021-06" db="EMBL/GenBank/DDBJ databases">
        <authorList>
            <person name="Kallberg Y."/>
            <person name="Tangrot J."/>
            <person name="Rosling A."/>
        </authorList>
    </citation>
    <scope>NUCLEOTIDE SEQUENCE [LARGE SCALE GENOMIC DNA]</scope>
    <source>
        <strain evidence="2 3">120-4 pot B 10/14</strain>
    </source>
</reference>
<comment type="caution">
    <text evidence="2">The sequence shown here is derived from an EMBL/GenBank/DDBJ whole genome shotgun (WGS) entry which is preliminary data.</text>
</comment>
<feature type="region of interest" description="Disordered" evidence="1">
    <location>
        <begin position="1"/>
        <end position="72"/>
    </location>
</feature>